<dbReference type="Gene3D" id="3.10.350.10">
    <property type="entry name" value="LysM domain"/>
    <property type="match status" value="1"/>
</dbReference>
<organism evidence="4 5">
    <name type="scientific">Halomonas campaniensis</name>
    <dbReference type="NCBI Taxonomy" id="213554"/>
    <lineage>
        <taxon>Bacteria</taxon>
        <taxon>Pseudomonadati</taxon>
        <taxon>Pseudomonadota</taxon>
        <taxon>Gammaproteobacteria</taxon>
        <taxon>Oceanospirillales</taxon>
        <taxon>Halomonadaceae</taxon>
        <taxon>Halomonas</taxon>
    </lineage>
</organism>
<dbReference type="Proteomes" id="UP000553442">
    <property type="component" value="Unassembled WGS sequence"/>
</dbReference>
<dbReference type="Pfam" id="PF01476">
    <property type="entry name" value="LysM"/>
    <property type="match status" value="1"/>
</dbReference>
<dbReference type="CDD" id="cd16894">
    <property type="entry name" value="MltD-like"/>
    <property type="match status" value="1"/>
</dbReference>
<evidence type="ECO:0000256" key="1">
    <source>
        <dbReference type="ARBA" id="ARBA00007734"/>
    </source>
</evidence>
<dbReference type="PANTHER" id="PTHR37423:SF2">
    <property type="entry name" value="MEMBRANE-BOUND LYTIC MUREIN TRANSGLYCOSYLASE C"/>
    <property type="match status" value="1"/>
</dbReference>
<dbReference type="InterPro" id="IPR006311">
    <property type="entry name" value="TAT_signal"/>
</dbReference>
<dbReference type="PANTHER" id="PTHR37423">
    <property type="entry name" value="SOLUBLE LYTIC MUREIN TRANSGLYCOSYLASE-RELATED"/>
    <property type="match status" value="1"/>
</dbReference>
<dbReference type="EMBL" id="JACHZF010000030">
    <property type="protein sequence ID" value="MBB3332378.1"/>
    <property type="molecule type" value="Genomic_DNA"/>
</dbReference>
<dbReference type="SUPFAM" id="SSF54106">
    <property type="entry name" value="LysM domain"/>
    <property type="match status" value="1"/>
</dbReference>
<dbReference type="InterPro" id="IPR036779">
    <property type="entry name" value="LysM_dom_sf"/>
</dbReference>
<dbReference type="GO" id="GO:0016020">
    <property type="term" value="C:membrane"/>
    <property type="evidence" value="ECO:0007669"/>
    <property type="project" value="InterPro"/>
</dbReference>
<dbReference type="PROSITE" id="PS51318">
    <property type="entry name" value="TAT"/>
    <property type="match status" value="1"/>
</dbReference>
<dbReference type="InterPro" id="IPR008258">
    <property type="entry name" value="Transglycosylase_SLT_dom_1"/>
</dbReference>
<dbReference type="GO" id="GO:0000270">
    <property type="term" value="P:peptidoglycan metabolic process"/>
    <property type="evidence" value="ECO:0007669"/>
    <property type="project" value="InterPro"/>
</dbReference>
<dbReference type="PROSITE" id="PS51782">
    <property type="entry name" value="LYSM"/>
    <property type="match status" value="1"/>
</dbReference>
<dbReference type="Gene3D" id="1.10.530.10">
    <property type="match status" value="1"/>
</dbReference>
<dbReference type="Pfam" id="PF01464">
    <property type="entry name" value="SLT"/>
    <property type="match status" value="1"/>
</dbReference>
<feature type="signal peptide" evidence="2">
    <location>
        <begin position="1"/>
        <end position="32"/>
    </location>
</feature>
<feature type="domain" description="LysM" evidence="3">
    <location>
        <begin position="346"/>
        <end position="389"/>
    </location>
</feature>
<proteinExistence type="inferred from homology"/>
<dbReference type="InterPro" id="IPR023346">
    <property type="entry name" value="Lysozyme-like_dom_sf"/>
</dbReference>
<keyword evidence="2" id="KW-0732">Signal</keyword>
<name>A0A7W5PC11_9GAMM</name>
<dbReference type="RefSeq" id="WP_183333859.1">
    <property type="nucleotide sequence ID" value="NZ_JACHZF010000030.1"/>
</dbReference>
<accession>A0A7W5PC11</accession>
<dbReference type="GO" id="GO:0008933">
    <property type="term" value="F:peptidoglycan lytic transglycosylase activity"/>
    <property type="evidence" value="ECO:0007669"/>
    <property type="project" value="InterPro"/>
</dbReference>
<dbReference type="SMART" id="SM00257">
    <property type="entry name" value="LysM"/>
    <property type="match status" value="1"/>
</dbReference>
<comment type="similarity">
    <text evidence="1">Belongs to the transglycosylase Slt family.</text>
</comment>
<dbReference type="SUPFAM" id="SSF53955">
    <property type="entry name" value="Lysozyme-like"/>
    <property type="match status" value="1"/>
</dbReference>
<dbReference type="AlphaFoldDB" id="A0A7W5PC11"/>
<dbReference type="InterPro" id="IPR000189">
    <property type="entry name" value="Transglyc_AS"/>
</dbReference>
<dbReference type="PROSITE" id="PS00922">
    <property type="entry name" value="TRANSGLYCOSYLASE"/>
    <property type="match status" value="1"/>
</dbReference>
<sequence>MTYHTTRRSLLGLASAAALLGSLMAAGTYSQAATLPPGGAEAGGTASEQMSSRHSFGQHFWDALALEPRDAWSRLRASFQWQDEPHDERVQHWIDHYRASPHNIVEITERARPWLAWITEQIESRDLPGEIALIPFVESSFDPMARSHRGAAGLWQFMPGTGDALGLRRNGAYDGRLDVVASTRAALDYLELQADQWYEGDLELSLAAYNAGAGTVNRARRAAQSRGESGDYWSLQLPSETMHYVPKLKAIAAIIDNPDEYQVALPEIEDAPAFAKIPLERPLELGEAARLAGVSRSELAELNPGLIGGTAHPNQSRVLLVPAERADTLMARLESPATAPATGTAEGYVVRSGDSLSAIASRQGVSVEEIRRHNDLNGDVIHAGQVLELPQRSLAYR</sequence>
<evidence type="ECO:0000256" key="2">
    <source>
        <dbReference type="SAM" id="SignalP"/>
    </source>
</evidence>
<protein>
    <submittedName>
        <fullName evidence="4">Membrane-bound lytic murein transglycosylase D</fullName>
    </submittedName>
</protein>
<dbReference type="InterPro" id="IPR018392">
    <property type="entry name" value="LysM"/>
</dbReference>
<reference evidence="4 5" key="1">
    <citation type="submission" date="2020-08" db="EMBL/GenBank/DDBJ databases">
        <title>Genomic Encyclopedia of Archaeal and Bacterial Type Strains, Phase II (KMG-II): from individual species to whole genera.</title>
        <authorList>
            <person name="Goeker M."/>
        </authorList>
    </citation>
    <scope>NUCLEOTIDE SEQUENCE [LARGE SCALE GENOMIC DNA]</scope>
    <source>
        <strain evidence="4 5">5AG</strain>
    </source>
</reference>
<evidence type="ECO:0000259" key="3">
    <source>
        <dbReference type="PROSITE" id="PS51782"/>
    </source>
</evidence>
<evidence type="ECO:0000313" key="5">
    <source>
        <dbReference type="Proteomes" id="UP000553442"/>
    </source>
</evidence>
<feature type="chain" id="PRO_5031205343" evidence="2">
    <location>
        <begin position="33"/>
        <end position="397"/>
    </location>
</feature>
<keyword evidence="5" id="KW-1185">Reference proteome</keyword>
<dbReference type="CDD" id="cd00118">
    <property type="entry name" value="LysM"/>
    <property type="match status" value="1"/>
</dbReference>
<comment type="caution">
    <text evidence="4">The sequence shown here is derived from an EMBL/GenBank/DDBJ whole genome shotgun (WGS) entry which is preliminary data.</text>
</comment>
<evidence type="ECO:0000313" key="4">
    <source>
        <dbReference type="EMBL" id="MBB3332378.1"/>
    </source>
</evidence>
<gene>
    <name evidence="4" type="ORF">BDK63_003272</name>
</gene>